<protein>
    <submittedName>
        <fullName evidence="2">Uncharacterized protein</fullName>
    </submittedName>
</protein>
<feature type="region of interest" description="Disordered" evidence="1">
    <location>
        <begin position="37"/>
        <end position="62"/>
    </location>
</feature>
<feature type="region of interest" description="Disordered" evidence="1">
    <location>
        <begin position="290"/>
        <end position="349"/>
    </location>
</feature>
<name>A0A177F0C1_9EURO</name>
<feature type="region of interest" description="Disordered" evidence="1">
    <location>
        <begin position="69"/>
        <end position="88"/>
    </location>
</feature>
<proteinExistence type="predicted"/>
<organism evidence="2 3">
    <name type="scientific">Fonsecaea monophora</name>
    <dbReference type="NCBI Taxonomy" id="254056"/>
    <lineage>
        <taxon>Eukaryota</taxon>
        <taxon>Fungi</taxon>
        <taxon>Dikarya</taxon>
        <taxon>Ascomycota</taxon>
        <taxon>Pezizomycotina</taxon>
        <taxon>Eurotiomycetes</taxon>
        <taxon>Chaetothyriomycetidae</taxon>
        <taxon>Chaetothyriales</taxon>
        <taxon>Herpotrichiellaceae</taxon>
        <taxon>Fonsecaea</taxon>
    </lineage>
</organism>
<feature type="compositionally biased region" description="Acidic residues" evidence="1">
    <location>
        <begin position="240"/>
        <end position="264"/>
    </location>
</feature>
<dbReference type="Proteomes" id="UP000077002">
    <property type="component" value="Unassembled WGS sequence"/>
</dbReference>
<feature type="compositionally biased region" description="Basic and acidic residues" evidence="1">
    <location>
        <begin position="51"/>
        <end position="62"/>
    </location>
</feature>
<feature type="compositionally biased region" description="Low complexity" evidence="1">
    <location>
        <begin position="219"/>
        <end position="237"/>
    </location>
</feature>
<evidence type="ECO:0000313" key="2">
    <source>
        <dbReference type="EMBL" id="OAG36659.1"/>
    </source>
</evidence>
<comment type="caution">
    <text evidence="2">The sequence shown here is derived from an EMBL/GenBank/DDBJ whole genome shotgun (WGS) entry which is preliminary data.</text>
</comment>
<dbReference type="EMBL" id="LVKK01000086">
    <property type="protein sequence ID" value="OAG36659.1"/>
    <property type="molecule type" value="Genomic_DNA"/>
</dbReference>
<sequence>MYTDNIYRLRMYTVSNMIVCVGVTKLIITGRHGHLQVAARDQEPRVEDDDRPAHGSKTDRRKITLSAARHHDADGGVVTGSNDSAETDMNKSASKEMYSMCVQVAIVGHGTNLSTMKDVEPEIYVYGPIYSHVNVTTMSNAIPTVFKGNLRYPGFTMSIPPSAIGKAKLGSGGSSGDTRKITRGFFLMQNPRQTILWTDYSSKVFLLEAFHTRTTALKPTLKSTSKSPKSPKGGLSKAIEDEEEEEDSMTDPYDEDDTTDEDNIDDKSTIAMVTVKSNIHRLRQSEKRLKAYEAKKDTYDEKVARDNKRRAKAESQKRARSGSLTPISARQRRQLNAWLKELGSPSHKA</sequence>
<dbReference type="AlphaFoldDB" id="A0A177F0C1"/>
<evidence type="ECO:0000313" key="3">
    <source>
        <dbReference type="Proteomes" id="UP000077002"/>
    </source>
</evidence>
<evidence type="ECO:0000256" key="1">
    <source>
        <dbReference type="SAM" id="MobiDB-lite"/>
    </source>
</evidence>
<dbReference type="RefSeq" id="XP_022508611.1">
    <property type="nucleotide sequence ID" value="XM_022659072.1"/>
</dbReference>
<reference evidence="2 3" key="1">
    <citation type="submission" date="2016-03" db="EMBL/GenBank/DDBJ databases">
        <title>Draft genome sequence of the Fonsecaea monophora CBS 269.37.</title>
        <authorList>
            <person name="Bombassaro A."/>
            <person name="Vinicius W.A."/>
            <person name="De Hoog S."/>
            <person name="Sun J."/>
            <person name="Souza E.M."/>
            <person name="Raittz R.T."/>
            <person name="Costa F."/>
            <person name="Leao A.C."/>
            <person name="Tadra-Sfeir M.Z."/>
            <person name="Baura V."/>
            <person name="Balsanelli E."/>
            <person name="Pedrosa F.O."/>
            <person name="Moreno L.F."/>
            <person name="Steffens M.B."/>
            <person name="Xi L."/>
            <person name="Bocca A.L."/>
            <person name="Felipe M.S."/>
            <person name="Teixeira M."/>
            <person name="Telles Filho F.Q."/>
            <person name="Azevedo C.M."/>
            <person name="Gomes R."/>
            <person name="Vicente V.A."/>
        </authorList>
    </citation>
    <scope>NUCLEOTIDE SEQUENCE [LARGE SCALE GENOMIC DNA]</scope>
    <source>
        <strain evidence="2 3">CBS 269.37</strain>
    </source>
</reference>
<dbReference type="GeneID" id="34604272"/>
<feature type="region of interest" description="Disordered" evidence="1">
    <location>
        <begin position="219"/>
        <end position="268"/>
    </location>
</feature>
<keyword evidence="3" id="KW-1185">Reference proteome</keyword>
<feature type="compositionally biased region" description="Basic and acidic residues" evidence="1">
    <location>
        <begin position="290"/>
        <end position="317"/>
    </location>
</feature>
<gene>
    <name evidence="2" type="ORF">AYO21_09134</name>
</gene>
<accession>A0A177F0C1</accession>